<accession>A0ABP7DAJ8</accession>
<keyword evidence="5 8" id="KW-0408">Iron</keyword>
<evidence type="ECO:0000256" key="2">
    <source>
        <dbReference type="ARBA" id="ARBA00022448"/>
    </source>
</evidence>
<reference evidence="11" key="1">
    <citation type="journal article" date="2019" name="Int. J. Syst. Evol. Microbiol.">
        <title>The Global Catalogue of Microorganisms (GCM) 10K type strain sequencing project: providing services to taxonomists for standard genome sequencing and annotation.</title>
        <authorList>
            <consortium name="The Broad Institute Genomics Platform"/>
            <consortium name="The Broad Institute Genome Sequencing Center for Infectious Disease"/>
            <person name="Wu L."/>
            <person name="Ma J."/>
        </authorList>
    </citation>
    <scope>NUCLEOTIDE SEQUENCE [LARGE SCALE GENOMIC DNA]</scope>
    <source>
        <strain evidence="11">JCM 16904</strain>
    </source>
</reference>
<dbReference type="PANTHER" id="PTHR36923:SF3">
    <property type="entry name" value="FERREDOXIN"/>
    <property type="match status" value="1"/>
</dbReference>
<dbReference type="Proteomes" id="UP001500902">
    <property type="component" value="Unassembled WGS sequence"/>
</dbReference>
<comment type="cofactor">
    <cofactor evidence="1">
        <name>[3Fe-4S] cluster</name>
        <dbReference type="ChEBI" id="CHEBI:21137"/>
    </cofactor>
</comment>
<comment type="caution">
    <text evidence="10">The sequence shown here is derived from an EMBL/GenBank/DDBJ whole genome shotgun (WGS) entry which is preliminary data.</text>
</comment>
<dbReference type="InterPro" id="IPR017896">
    <property type="entry name" value="4Fe4S_Fe-S-bd"/>
</dbReference>
<evidence type="ECO:0000256" key="1">
    <source>
        <dbReference type="ARBA" id="ARBA00001927"/>
    </source>
</evidence>
<dbReference type="Pfam" id="PF13370">
    <property type="entry name" value="Fer4_13"/>
    <property type="match status" value="1"/>
</dbReference>
<gene>
    <name evidence="10" type="ORF">GCM10022224_078600</name>
</gene>
<dbReference type="PRINTS" id="PR00352">
    <property type="entry name" value="3FE4SFRDOXIN"/>
</dbReference>
<name>A0ABP7DAJ8_9ACTN</name>
<dbReference type="SUPFAM" id="SSF54862">
    <property type="entry name" value="4Fe-4S ferredoxins"/>
    <property type="match status" value="1"/>
</dbReference>
<evidence type="ECO:0000259" key="9">
    <source>
        <dbReference type="PROSITE" id="PS51379"/>
    </source>
</evidence>
<comment type="function">
    <text evidence="8">Ferredoxins are iron-sulfur proteins that transfer electrons in a wide variety of metabolic reactions.</text>
</comment>
<dbReference type="InterPro" id="IPR001080">
    <property type="entry name" value="3Fe4S_ferredoxin"/>
</dbReference>
<dbReference type="PROSITE" id="PS51379">
    <property type="entry name" value="4FE4S_FER_2"/>
    <property type="match status" value="1"/>
</dbReference>
<keyword evidence="7" id="KW-0003">3Fe-4S</keyword>
<dbReference type="RefSeq" id="WP_344890185.1">
    <property type="nucleotide sequence ID" value="NZ_BAAAZP010000163.1"/>
</dbReference>
<evidence type="ECO:0000313" key="11">
    <source>
        <dbReference type="Proteomes" id="UP001500902"/>
    </source>
</evidence>
<keyword evidence="2 8" id="KW-0813">Transport</keyword>
<dbReference type="InterPro" id="IPR051269">
    <property type="entry name" value="Fe-S_cluster_ET"/>
</dbReference>
<evidence type="ECO:0000256" key="6">
    <source>
        <dbReference type="ARBA" id="ARBA00023014"/>
    </source>
</evidence>
<organism evidence="10 11">
    <name type="scientific">Nonomuraea antimicrobica</name>
    <dbReference type="NCBI Taxonomy" id="561173"/>
    <lineage>
        <taxon>Bacteria</taxon>
        <taxon>Bacillati</taxon>
        <taxon>Actinomycetota</taxon>
        <taxon>Actinomycetes</taxon>
        <taxon>Streptosporangiales</taxon>
        <taxon>Streptosporangiaceae</taxon>
        <taxon>Nonomuraea</taxon>
    </lineage>
</organism>
<dbReference type="Gene3D" id="3.30.70.20">
    <property type="match status" value="1"/>
</dbReference>
<evidence type="ECO:0000256" key="7">
    <source>
        <dbReference type="ARBA" id="ARBA00023291"/>
    </source>
</evidence>
<dbReference type="PANTHER" id="PTHR36923">
    <property type="entry name" value="FERREDOXIN"/>
    <property type="match status" value="1"/>
</dbReference>
<sequence>MEIEADYDRCIGAGMCVVSAPQVFDQDEDDGTVIVLNARPVGEDAVGARDAVMVCPASALAIREDGEP</sequence>
<keyword evidence="3 8" id="KW-0479">Metal-binding</keyword>
<keyword evidence="4 8" id="KW-0249">Electron transport</keyword>
<dbReference type="EMBL" id="BAAAZP010000163">
    <property type="protein sequence ID" value="GAA3701019.1"/>
    <property type="molecule type" value="Genomic_DNA"/>
</dbReference>
<proteinExistence type="predicted"/>
<feature type="domain" description="4Fe-4S ferredoxin-type" evidence="9">
    <location>
        <begin position="1"/>
        <end position="29"/>
    </location>
</feature>
<evidence type="ECO:0000256" key="3">
    <source>
        <dbReference type="ARBA" id="ARBA00022723"/>
    </source>
</evidence>
<evidence type="ECO:0000256" key="5">
    <source>
        <dbReference type="ARBA" id="ARBA00023004"/>
    </source>
</evidence>
<protein>
    <recommendedName>
        <fullName evidence="8">Ferredoxin</fullName>
    </recommendedName>
</protein>
<evidence type="ECO:0000313" key="10">
    <source>
        <dbReference type="EMBL" id="GAA3701019.1"/>
    </source>
</evidence>
<evidence type="ECO:0000256" key="4">
    <source>
        <dbReference type="ARBA" id="ARBA00022982"/>
    </source>
</evidence>
<keyword evidence="6 8" id="KW-0411">Iron-sulfur</keyword>
<evidence type="ECO:0000256" key="8">
    <source>
        <dbReference type="RuleBase" id="RU368020"/>
    </source>
</evidence>
<keyword evidence="11" id="KW-1185">Reference proteome</keyword>